<dbReference type="SUPFAM" id="SSF56519">
    <property type="entry name" value="Penicillin binding protein dimerisation domain"/>
    <property type="match status" value="1"/>
</dbReference>
<dbReference type="GO" id="GO:0006508">
    <property type="term" value="P:proteolysis"/>
    <property type="evidence" value="ECO:0007669"/>
    <property type="project" value="UniProtKB-KW"/>
</dbReference>
<keyword evidence="9 16" id="KW-0133">Cell shape</keyword>
<keyword evidence="14 16" id="KW-0131">Cell cycle</keyword>
<keyword evidence="8 16" id="KW-0378">Hydrolase</keyword>
<comment type="pathway">
    <text evidence="16">Cell wall biogenesis; peptidoglycan biosynthesis.</text>
</comment>
<dbReference type="GO" id="GO:0000917">
    <property type="term" value="P:division septum assembly"/>
    <property type="evidence" value="ECO:0007669"/>
    <property type="project" value="UniProtKB-KW"/>
</dbReference>
<evidence type="ECO:0000256" key="15">
    <source>
        <dbReference type="ARBA" id="ARBA00023316"/>
    </source>
</evidence>
<dbReference type="GO" id="GO:0008955">
    <property type="term" value="F:peptidoglycan glycosyltransferase activity"/>
    <property type="evidence" value="ECO:0007669"/>
    <property type="project" value="InterPro"/>
</dbReference>
<dbReference type="SUPFAM" id="SSF56601">
    <property type="entry name" value="beta-lactamase/transpeptidase-like"/>
    <property type="match status" value="1"/>
</dbReference>
<keyword evidence="13 16" id="KW-0717">Septation</keyword>
<dbReference type="Pfam" id="PF03717">
    <property type="entry name" value="PBP_dimer"/>
    <property type="match status" value="1"/>
</dbReference>
<evidence type="ECO:0000256" key="5">
    <source>
        <dbReference type="ARBA" id="ARBA00022645"/>
    </source>
</evidence>
<dbReference type="PANTHER" id="PTHR30627">
    <property type="entry name" value="PEPTIDOGLYCAN D,D-TRANSPEPTIDASE"/>
    <property type="match status" value="1"/>
</dbReference>
<reference evidence="19 20" key="1">
    <citation type="submission" date="2015-04" db="EMBL/GenBank/DDBJ databases">
        <title>Draft Genome Sequence of the Novel Agar-Digesting Marine Bacterium Q1.</title>
        <authorList>
            <person name="Li Y."/>
            <person name="Li D."/>
            <person name="Chen G."/>
            <person name="Du Z."/>
        </authorList>
    </citation>
    <scope>NUCLEOTIDE SEQUENCE [LARGE SCALE GENOMIC DNA]</scope>
    <source>
        <strain evidence="19 20">Q1</strain>
    </source>
</reference>
<dbReference type="STRING" id="1513271.XM47_07995"/>
<dbReference type="InterPro" id="IPR012338">
    <property type="entry name" value="Beta-lactam/transpept-like"/>
</dbReference>
<evidence type="ECO:0000256" key="10">
    <source>
        <dbReference type="ARBA" id="ARBA00022984"/>
    </source>
</evidence>
<accession>A0A0J8GS49</accession>
<evidence type="ECO:0000256" key="14">
    <source>
        <dbReference type="ARBA" id="ARBA00023306"/>
    </source>
</evidence>
<dbReference type="InterPro" id="IPR036138">
    <property type="entry name" value="PBP_dimer_sf"/>
</dbReference>
<dbReference type="PANTHER" id="PTHR30627:SF1">
    <property type="entry name" value="PEPTIDOGLYCAN D,D-TRANSPEPTIDASE FTSI"/>
    <property type="match status" value="1"/>
</dbReference>
<keyword evidence="6 16" id="KW-0645">Protease</keyword>
<dbReference type="GO" id="GO:0008360">
    <property type="term" value="P:regulation of cell shape"/>
    <property type="evidence" value="ECO:0007669"/>
    <property type="project" value="UniProtKB-KW"/>
</dbReference>
<comment type="function">
    <text evidence="16">Catalyzes cross-linking of the peptidoglycan cell wall at the division septum.</text>
</comment>
<keyword evidence="2 16" id="KW-1003">Cell membrane</keyword>
<keyword evidence="15 16" id="KW-0961">Cell wall biogenesis/degradation</keyword>
<evidence type="ECO:0000256" key="9">
    <source>
        <dbReference type="ARBA" id="ARBA00022960"/>
    </source>
</evidence>
<keyword evidence="11 16" id="KW-1133">Transmembrane helix</keyword>
<dbReference type="GO" id="GO:0009252">
    <property type="term" value="P:peptidoglycan biosynthetic process"/>
    <property type="evidence" value="ECO:0007669"/>
    <property type="project" value="UniProtKB-UniRule"/>
</dbReference>
<dbReference type="Gene3D" id="3.40.710.10">
    <property type="entry name" value="DD-peptidase/beta-lactamase superfamily"/>
    <property type="match status" value="1"/>
</dbReference>
<dbReference type="EC" id="3.4.16.4" evidence="16"/>
<dbReference type="PATRIC" id="fig|1513271.3.peg.1632"/>
<organism evidence="19 20">
    <name type="scientific">Catenovulum maritimum</name>
    <dbReference type="NCBI Taxonomy" id="1513271"/>
    <lineage>
        <taxon>Bacteria</taxon>
        <taxon>Pseudomonadati</taxon>
        <taxon>Pseudomonadota</taxon>
        <taxon>Gammaproteobacteria</taxon>
        <taxon>Alteromonadales</taxon>
        <taxon>Alteromonadaceae</taxon>
        <taxon>Catenovulum</taxon>
    </lineage>
</organism>
<keyword evidence="5 16" id="KW-0121">Carboxypeptidase</keyword>
<dbReference type="Proteomes" id="UP000037600">
    <property type="component" value="Unassembled WGS sequence"/>
</dbReference>
<evidence type="ECO:0000259" key="18">
    <source>
        <dbReference type="Pfam" id="PF03717"/>
    </source>
</evidence>
<dbReference type="GO" id="GO:0043093">
    <property type="term" value="P:FtsZ-dependent cytokinesis"/>
    <property type="evidence" value="ECO:0007669"/>
    <property type="project" value="UniProtKB-UniRule"/>
</dbReference>
<keyword evidence="10 16" id="KW-0573">Peptidoglycan synthesis</keyword>
<evidence type="ECO:0000256" key="12">
    <source>
        <dbReference type="ARBA" id="ARBA00023136"/>
    </source>
</evidence>
<dbReference type="EMBL" id="LAZL01000010">
    <property type="protein sequence ID" value="KMT65630.1"/>
    <property type="molecule type" value="Genomic_DNA"/>
</dbReference>
<comment type="caution">
    <text evidence="19">The sequence shown here is derived from an EMBL/GenBank/DDBJ whole genome shotgun (WGS) entry which is preliminary data.</text>
</comment>
<dbReference type="Pfam" id="PF00905">
    <property type="entry name" value="Transpeptidase"/>
    <property type="match status" value="1"/>
</dbReference>
<dbReference type="AlphaFoldDB" id="A0A0J8GS49"/>
<evidence type="ECO:0000256" key="6">
    <source>
        <dbReference type="ARBA" id="ARBA00022670"/>
    </source>
</evidence>
<evidence type="ECO:0000256" key="8">
    <source>
        <dbReference type="ARBA" id="ARBA00022801"/>
    </source>
</evidence>
<dbReference type="OrthoDB" id="9789078at2"/>
<gene>
    <name evidence="16" type="primary">ftsI</name>
    <name evidence="19" type="ORF">XM47_07995</name>
</gene>
<dbReference type="GO" id="GO:0005886">
    <property type="term" value="C:plasma membrane"/>
    <property type="evidence" value="ECO:0007669"/>
    <property type="project" value="UniProtKB-UniRule"/>
</dbReference>
<evidence type="ECO:0000259" key="17">
    <source>
        <dbReference type="Pfam" id="PF00905"/>
    </source>
</evidence>
<name>A0A0J8GS49_9ALTE</name>
<sequence length="600" mass="65849">MNKRKLINVNETKRWRFITVFGVIALVFICLLARTAYIQVISPDMLRQQGDLRTHRTLSDTVLRGMITDRNGLELAISVPVKTVWADPKEIYNSVKLKLSESQGIVVDQVTKQDIKSALLAKREWRALADILDSDAESLAERIIKSPTSRFTYLARHVSPAMSEYVQHLKIRGVHLRPESKRYYPAAEVNSHIVGITNIDDLGIEGVEKAFDEELTGENGRKHVLRDARGRTIDVLAEEAATKAKDVVLSIDQRIQSLAYQELKKAVQYYEADSGSIVAVDVNTGELLAMVNNPSYNPNNRSTIKNSALRNRAITDTFEPGSSVKPLTVLSALEFGTADVNTLVDTSPGYIMLGGRRVKDHHNNGKLTLAEILKKSSNVGTTKLALELPKENFLDAFYNAGFGMDTGLGLVGESSGLFYDRRRWSDIELATLSYGYGLSVTPVQLAQMYATIANGGIRRPLSILKLDQPLEGERVFSHSSTRQLLKMMESVVEEDGTGHRAAVKGYRVAGKTGTSLKAKAGGYGNDYMALFSGIAPVSNPKIALVVVINNPKGDKYEGGQVAAPIFSKVMSGTLQLLNVPTDKNNKAVSLAQVKVARNDA</sequence>
<keyword evidence="4 16" id="KW-0132">Cell division</keyword>
<dbReference type="GO" id="GO:0009002">
    <property type="term" value="F:serine-type D-Ala-D-Ala carboxypeptidase activity"/>
    <property type="evidence" value="ECO:0007669"/>
    <property type="project" value="UniProtKB-UniRule"/>
</dbReference>
<evidence type="ECO:0000313" key="20">
    <source>
        <dbReference type="Proteomes" id="UP000037600"/>
    </source>
</evidence>
<dbReference type="GO" id="GO:0008658">
    <property type="term" value="F:penicillin binding"/>
    <property type="evidence" value="ECO:0007669"/>
    <property type="project" value="InterPro"/>
</dbReference>
<dbReference type="HAMAP" id="MF_02080">
    <property type="entry name" value="FtsI_transpept"/>
    <property type="match status" value="1"/>
</dbReference>
<dbReference type="InterPro" id="IPR050515">
    <property type="entry name" value="Beta-lactam/transpept"/>
</dbReference>
<dbReference type="UniPathway" id="UPA00219"/>
<evidence type="ECO:0000256" key="11">
    <source>
        <dbReference type="ARBA" id="ARBA00022989"/>
    </source>
</evidence>
<evidence type="ECO:0000256" key="1">
    <source>
        <dbReference type="ARBA" id="ARBA00004370"/>
    </source>
</evidence>
<comment type="subcellular location">
    <subcellularLocation>
        <location evidence="1">Membrane</location>
    </subcellularLocation>
</comment>
<protein>
    <recommendedName>
        <fullName evidence="16">Peptidoglycan D,D-transpeptidase FtsI</fullName>
        <ecNumber evidence="16">3.4.16.4</ecNumber>
    </recommendedName>
    <alternativeName>
        <fullName evidence="16">Penicillin-binding protein 3</fullName>
        <shortName evidence="16">PBP-3</shortName>
    </alternativeName>
</protein>
<dbReference type="GO" id="GO:0071555">
    <property type="term" value="P:cell wall organization"/>
    <property type="evidence" value="ECO:0007669"/>
    <property type="project" value="UniProtKB-KW"/>
</dbReference>
<feature type="domain" description="Penicillin-binding protein dimerisation" evidence="18">
    <location>
        <begin position="62"/>
        <end position="235"/>
    </location>
</feature>
<feature type="domain" description="Penicillin-binding protein transpeptidase" evidence="17">
    <location>
        <begin position="275"/>
        <end position="570"/>
    </location>
</feature>
<proteinExistence type="inferred from homology"/>
<keyword evidence="3 16" id="KW-0997">Cell inner membrane</keyword>
<feature type="active site" description="Acyl-ester intermediate" evidence="16">
    <location>
        <position position="322"/>
    </location>
</feature>
<evidence type="ECO:0000256" key="3">
    <source>
        <dbReference type="ARBA" id="ARBA00022519"/>
    </source>
</evidence>
<dbReference type="RefSeq" id="WP_048691444.1">
    <property type="nucleotide sequence ID" value="NZ_KQ130487.1"/>
</dbReference>
<evidence type="ECO:0000313" key="19">
    <source>
        <dbReference type="EMBL" id="KMT65630.1"/>
    </source>
</evidence>
<keyword evidence="7 16" id="KW-0812">Transmembrane</keyword>
<comment type="similarity">
    <text evidence="16">Belongs to the transpeptidase family. FtsI subfamily.</text>
</comment>
<keyword evidence="20" id="KW-1185">Reference proteome</keyword>
<keyword evidence="12 16" id="KW-0472">Membrane</keyword>
<evidence type="ECO:0000256" key="4">
    <source>
        <dbReference type="ARBA" id="ARBA00022618"/>
    </source>
</evidence>
<dbReference type="InterPro" id="IPR037532">
    <property type="entry name" value="FtsI_transpept"/>
</dbReference>
<evidence type="ECO:0000256" key="2">
    <source>
        <dbReference type="ARBA" id="ARBA00022475"/>
    </source>
</evidence>
<comment type="catalytic activity">
    <reaction evidence="16">
        <text>Preferential cleavage: (Ac)2-L-Lys-D-Ala-|-D-Ala. Also transpeptidation of peptidyl-alanyl moieties that are N-acyl substituents of D-alanine.</text>
        <dbReference type="EC" id="3.4.16.4"/>
    </reaction>
</comment>
<evidence type="ECO:0000256" key="13">
    <source>
        <dbReference type="ARBA" id="ARBA00023210"/>
    </source>
</evidence>
<evidence type="ECO:0000256" key="16">
    <source>
        <dbReference type="HAMAP-Rule" id="MF_02080"/>
    </source>
</evidence>
<dbReference type="Gene3D" id="1.10.150.770">
    <property type="match status" value="1"/>
</dbReference>
<dbReference type="Gene3D" id="3.90.1310.10">
    <property type="entry name" value="Penicillin-binding protein 2a (Domain 2)"/>
    <property type="match status" value="1"/>
</dbReference>
<dbReference type="InterPro" id="IPR005311">
    <property type="entry name" value="PBP_dimer"/>
</dbReference>
<dbReference type="Gene3D" id="3.30.450.330">
    <property type="match status" value="1"/>
</dbReference>
<dbReference type="InterPro" id="IPR001460">
    <property type="entry name" value="PCN-bd_Tpept"/>
</dbReference>
<evidence type="ECO:0000256" key="7">
    <source>
        <dbReference type="ARBA" id="ARBA00022692"/>
    </source>
</evidence>